<evidence type="ECO:0000256" key="3">
    <source>
        <dbReference type="ARBA" id="ARBA00022490"/>
    </source>
</evidence>
<proteinExistence type="inferred from homology"/>
<dbReference type="GO" id="GO:0016920">
    <property type="term" value="F:pyroglutamyl-peptidase activity"/>
    <property type="evidence" value="ECO:0007669"/>
    <property type="project" value="UniProtKB-EC"/>
</dbReference>
<evidence type="ECO:0000256" key="7">
    <source>
        <dbReference type="ARBA" id="ARBA00030836"/>
    </source>
</evidence>
<evidence type="ECO:0000313" key="9">
    <source>
        <dbReference type="EMBL" id="MFD2831472.1"/>
    </source>
</evidence>
<evidence type="ECO:0000256" key="5">
    <source>
        <dbReference type="ARBA" id="ARBA00022801"/>
    </source>
</evidence>
<dbReference type="SUPFAM" id="SSF53182">
    <property type="entry name" value="Pyrrolidone carboxyl peptidase (pyroglutamate aminopeptidase)"/>
    <property type="match status" value="1"/>
</dbReference>
<dbReference type="RefSeq" id="WP_377775762.1">
    <property type="nucleotide sequence ID" value="NZ_JBHUOQ010000005.1"/>
</dbReference>
<keyword evidence="3" id="KW-0963">Cytoplasm</keyword>
<evidence type="ECO:0000256" key="1">
    <source>
        <dbReference type="ARBA" id="ARBA00006641"/>
    </source>
</evidence>
<keyword evidence="5 9" id="KW-0378">Hydrolase</keyword>
<protein>
    <recommendedName>
        <fullName evidence="2">Pyrrolidone-carboxylate peptidase</fullName>
    </recommendedName>
    <alternativeName>
        <fullName evidence="7">5-oxoprolyl-peptidase</fullName>
    </alternativeName>
    <alternativeName>
        <fullName evidence="8">Pyroglutamyl-peptidase I</fullName>
    </alternativeName>
</protein>
<comment type="similarity">
    <text evidence="1">Belongs to the peptidase C15 family.</text>
</comment>
<evidence type="ECO:0000256" key="8">
    <source>
        <dbReference type="ARBA" id="ARBA00031559"/>
    </source>
</evidence>
<gene>
    <name evidence="9" type="ORF">ACFSX4_13430</name>
</gene>
<keyword evidence="10" id="KW-1185">Reference proteome</keyword>
<name>A0ABW5WYN9_9STAP</name>
<evidence type="ECO:0000256" key="2">
    <source>
        <dbReference type="ARBA" id="ARBA00019191"/>
    </source>
</evidence>
<comment type="caution">
    <text evidence="9">The sequence shown here is derived from an EMBL/GenBank/DDBJ whole genome shotgun (WGS) entry which is preliminary data.</text>
</comment>
<evidence type="ECO:0000313" key="10">
    <source>
        <dbReference type="Proteomes" id="UP001597519"/>
    </source>
</evidence>
<dbReference type="Gene3D" id="3.40.630.20">
    <property type="entry name" value="Peptidase C15, pyroglutamyl peptidase I-like"/>
    <property type="match status" value="1"/>
</dbReference>
<evidence type="ECO:0000256" key="4">
    <source>
        <dbReference type="ARBA" id="ARBA00022670"/>
    </source>
</evidence>
<dbReference type="InterPro" id="IPR016125">
    <property type="entry name" value="Peptidase_C15-like"/>
</dbReference>
<reference evidence="10" key="1">
    <citation type="journal article" date="2019" name="Int. J. Syst. Evol. Microbiol.">
        <title>The Global Catalogue of Microorganisms (GCM) 10K type strain sequencing project: providing services to taxonomists for standard genome sequencing and annotation.</title>
        <authorList>
            <consortium name="The Broad Institute Genomics Platform"/>
            <consortium name="The Broad Institute Genome Sequencing Center for Infectious Disease"/>
            <person name="Wu L."/>
            <person name="Ma J."/>
        </authorList>
    </citation>
    <scope>NUCLEOTIDE SEQUENCE [LARGE SCALE GENOMIC DNA]</scope>
    <source>
        <strain evidence="10">KCTC 33575</strain>
    </source>
</reference>
<dbReference type="InterPro" id="IPR000816">
    <property type="entry name" value="Peptidase_C15"/>
</dbReference>
<keyword evidence="6" id="KW-0788">Thiol protease</keyword>
<dbReference type="NCBIfam" id="NF009676">
    <property type="entry name" value="PRK13197.1"/>
    <property type="match status" value="1"/>
</dbReference>
<dbReference type="PANTHER" id="PTHR23402">
    <property type="entry name" value="PROTEASE FAMILY C15 PYROGLUTAMYL-PEPTIDASE I-RELATED"/>
    <property type="match status" value="1"/>
</dbReference>
<keyword evidence="4" id="KW-0645">Protease</keyword>
<sequence length="198" mass="21939">MKKLLLTGYEPFLDFKTNPTESAVKYLDGQTIGDYKITGRVYPVVFDEIKSLIQEDIDTIQPDAVINLGLAGGIHTIDLDRIAINCRDGKKDNSGYKPDGEKIETEGADGIFSTLPLKKLEKTLLESDIPARITNSAGTYLCNNLMYSTLYYLQNKNMNVPAGFIHTPANHEIGSALQKPSWSQKDINDAVKLIIESL</sequence>
<dbReference type="PIRSF" id="PIRSF015592">
    <property type="entry name" value="Prld-crbxl_pptds"/>
    <property type="match status" value="1"/>
</dbReference>
<dbReference type="Proteomes" id="UP001597519">
    <property type="component" value="Unassembled WGS sequence"/>
</dbReference>
<accession>A0ABW5WYN9</accession>
<organism evidence="9 10">
    <name type="scientific">Corticicoccus populi</name>
    <dbReference type="NCBI Taxonomy" id="1812821"/>
    <lineage>
        <taxon>Bacteria</taxon>
        <taxon>Bacillati</taxon>
        <taxon>Bacillota</taxon>
        <taxon>Bacilli</taxon>
        <taxon>Bacillales</taxon>
        <taxon>Staphylococcaceae</taxon>
        <taxon>Corticicoccus</taxon>
    </lineage>
</organism>
<evidence type="ECO:0000256" key="6">
    <source>
        <dbReference type="ARBA" id="ARBA00022807"/>
    </source>
</evidence>
<dbReference type="PRINTS" id="PR00706">
    <property type="entry name" value="PYROGLUPTASE"/>
</dbReference>
<dbReference type="CDD" id="cd00501">
    <property type="entry name" value="Peptidase_C15"/>
    <property type="match status" value="1"/>
</dbReference>
<dbReference type="InterPro" id="IPR036440">
    <property type="entry name" value="Peptidase_C15-like_sf"/>
</dbReference>
<dbReference type="PANTHER" id="PTHR23402:SF1">
    <property type="entry name" value="PYROGLUTAMYL-PEPTIDASE I"/>
    <property type="match status" value="1"/>
</dbReference>
<dbReference type="EMBL" id="JBHUOQ010000005">
    <property type="protein sequence ID" value="MFD2831472.1"/>
    <property type="molecule type" value="Genomic_DNA"/>
</dbReference>
<dbReference type="Pfam" id="PF01470">
    <property type="entry name" value="Peptidase_C15"/>
    <property type="match status" value="1"/>
</dbReference>